<proteinExistence type="predicted"/>
<comment type="caution">
    <text evidence="3">The sequence shown here is derived from an EMBL/GenBank/DDBJ whole genome shotgun (WGS) entry which is preliminary data.</text>
</comment>
<accession>A0ABU2LYX7</accession>
<feature type="signal peptide" evidence="1">
    <location>
        <begin position="1"/>
        <end position="26"/>
    </location>
</feature>
<gene>
    <name evidence="3" type="ORF">RNC47_30975</name>
</gene>
<dbReference type="PROSITE" id="PS51257">
    <property type="entry name" value="PROKAR_LIPOPROTEIN"/>
    <property type="match status" value="1"/>
</dbReference>
<keyword evidence="4" id="KW-1185">Reference proteome</keyword>
<dbReference type="InterPro" id="IPR006311">
    <property type="entry name" value="TAT_signal"/>
</dbReference>
<feature type="domain" description="DUF4097" evidence="2">
    <location>
        <begin position="131"/>
        <end position="234"/>
    </location>
</feature>
<reference evidence="4" key="1">
    <citation type="submission" date="2023-07" db="EMBL/GenBank/DDBJ databases">
        <title>30 novel species of actinomycetes from the DSMZ collection.</title>
        <authorList>
            <person name="Nouioui I."/>
        </authorList>
    </citation>
    <scope>NUCLEOTIDE SEQUENCE [LARGE SCALE GENOMIC DNA]</scope>
    <source>
        <strain evidence="4">DSM 44918</strain>
    </source>
</reference>
<evidence type="ECO:0000256" key="1">
    <source>
        <dbReference type="SAM" id="SignalP"/>
    </source>
</evidence>
<feature type="chain" id="PRO_5045924313" evidence="1">
    <location>
        <begin position="27"/>
        <end position="260"/>
    </location>
</feature>
<dbReference type="Proteomes" id="UP001183420">
    <property type="component" value="Unassembled WGS sequence"/>
</dbReference>
<dbReference type="PROSITE" id="PS51318">
    <property type="entry name" value="TAT"/>
    <property type="match status" value="1"/>
</dbReference>
<evidence type="ECO:0000313" key="4">
    <source>
        <dbReference type="Proteomes" id="UP001183420"/>
    </source>
</evidence>
<dbReference type="EMBL" id="JAVREM010000072">
    <property type="protein sequence ID" value="MDT0322745.1"/>
    <property type="molecule type" value="Genomic_DNA"/>
</dbReference>
<organism evidence="3 4">
    <name type="scientific">Streptomyces millisiae</name>
    <dbReference type="NCBI Taxonomy" id="3075542"/>
    <lineage>
        <taxon>Bacteria</taxon>
        <taxon>Bacillati</taxon>
        <taxon>Actinomycetota</taxon>
        <taxon>Actinomycetes</taxon>
        <taxon>Kitasatosporales</taxon>
        <taxon>Streptomycetaceae</taxon>
        <taxon>Streptomyces</taxon>
    </lineage>
</organism>
<protein>
    <submittedName>
        <fullName evidence="3">DUF4097 family beta strand repeat-containing protein</fullName>
    </submittedName>
</protein>
<keyword evidence="1" id="KW-0732">Signal</keyword>
<name>A0ABU2LYX7_9ACTN</name>
<evidence type="ECO:0000259" key="2">
    <source>
        <dbReference type="Pfam" id="PF13349"/>
    </source>
</evidence>
<dbReference type="InterPro" id="IPR025164">
    <property type="entry name" value="Toastrack_DUF4097"/>
</dbReference>
<evidence type="ECO:0000313" key="3">
    <source>
        <dbReference type="EMBL" id="MDT0322745.1"/>
    </source>
</evidence>
<dbReference type="Pfam" id="PF13349">
    <property type="entry name" value="DUF4097"/>
    <property type="match status" value="1"/>
</dbReference>
<dbReference type="RefSeq" id="WP_311603533.1">
    <property type="nucleotide sequence ID" value="NZ_JAVREM010000072.1"/>
</dbReference>
<sequence>MSRSTATARRALLAAAGVLVAGAALTGCLVEETHDGSPEERAFPLAGDTLTVDTDNSRIVLVPDASPAGEVAVTRTFEARRMTGTTGVEWSMEDDTLRLRVVCEGIVVECDARHEIRVPAGVAVTLEGRNGDVAAESFDTALDLTTRNGDITVRNASAPLELDTRNGRISATGVTSPEIVARTHNGGMTLTLDAAPRRVETVADNGGTTVEVPDDGTAYRVATETDHGDVDVDVARDDAAPAVIDARSHNGGITLRTTSR</sequence>